<feature type="region of interest" description="Disordered" evidence="1">
    <location>
        <begin position="1"/>
        <end position="24"/>
    </location>
</feature>
<sequence length="72" mass="8662">MTDEEMLNLTDADRWNPKHFGEPPPFLQDGDQLTIFFDRREEPPLPEEFLNLEQFNEAWKLWMEKFPHLAAT</sequence>
<dbReference type="Proteomes" id="UP000640531">
    <property type="component" value="Unassembled WGS sequence"/>
</dbReference>
<evidence type="ECO:0000313" key="2">
    <source>
        <dbReference type="EMBL" id="MBD2570023.1"/>
    </source>
</evidence>
<keyword evidence="3" id="KW-1185">Reference proteome</keyword>
<protein>
    <submittedName>
        <fullName evidence="2">Uncharacterized protein</fullName>
    </submittedName>
</protein>
<accession>A0ABR8FKB3</accession>
<evidence type="ECO:0000313" key="3">
    <source>
        <dbReference type="Proteomes" id="UP000640531"/>
    </source>
</evidence>
<name>A0ABR8FKB3_9NOST</name>
<gene>
    <name evidence="2" type="ORF">H6G59_19405</name>
</gene>
<dbReference type="EMBL" id="JACJST010000020">
    <property type="protein sequence ID" value="MBD2570023.1"/>
    <property type="molecule type" value="Genomic_DNA"/>
</dbReference>
<organism evidence="2 3">
    <name type="scientific">Anabaena lutea FACHB-196</name>
    <dbReference type="NCBI Taxonomy" id="2692881"/>
    <lineage>
        <taxon>Bacteria</taxon>
        <taxon>Bacillati</taxon>
        <taxon>Cyanobacteriota</taxon>
        <taxon>Cyanophyceae</taxon>
        <taxon>Nostocales</taxon>
        <taxon>Nostocaceae</taxon>
        <taxon>Anabaena</taxon>
    </lineage>
</organism>
<feature type="compositionally biased region" description="Basic and acidic residues" evidence="1">
    <location>
        <begin position="11"/>
        <end position="21"/>
    </location>
</feature>
<evidence type="ECO:0000256" key="1">
    <source>
        <dbReference type="SAM" id="MobiDB-lite"/>
    </source>
</evidence>
<dbReference type="RefSeq" id="WP_190717371.1">
    <property type="nucleotide sequence ID" value="NZ_JACJST010000020.1"/>
</dbReference>
<proteinExistence type="predicted"/>
<reference evidence="2 3" key="1">
    <citation type="journal article" date="2020" name="ISME J.">
        <title>Comparative genomics reveals insights into cyanobacterial evolution and habitat adaptation.</title>
        <authorList>
            <person name="Chen M.Y."/>
            <person name="Teng W.K."/>
            <person name="Zhao L."/>
            <person name="Hu C.X."/>
            <person name="Zhou Y.K."/>
            <person name="Han B.P."/>
            <person name="Song L.R."/>
            <person name="Shu W.S."/>
        </authorList>
    </citation>
    <scope>NUCLEOTIDE SEQUENCE [LARGE SCALE GENOMIC DNA]</scope>
    <source>
        <strain evidence="2 3">FACHB-196</strain>
    </source>
</reference>
<comment type="caution">
    <text evidence="2">The sequence shown here is derived from an EMBL/GenBank/DDBJ whole genome shotgun (WGS) entry which is preliminary data.</text>
</comment>